<comment type="subcellular location">
    <subcellularLocation>
        <location evidence="1 10">Nucleus</location>
    </subcellularLocation>
</comment>
<dbReference type="InterPro" id="IPR051078">
    <property type="entry name" value="SGF11"/>
</dbReference>
<keyword evidence="12" id="KW-1185">Reference proteome</keyword>
<keyword evidence="4" id="KW-0862">Zinc</keyword>
<evidence type="ECO:0000256" key="3">
    <source>
        <dbReference type="ARBA" id="ARBA00022771"/>
    </source>
</evidence>
<dbReference type="PANTHER" id="PTHR46367:SF1">
    <property type="entry name" value="ATAXIN-7-LIKE PROTEIN 3"/>
    <property type="match status" value="1"/>
</dbReference>
<reference evidence="11" key="1">
    <citation type="submission" date="2019-03" db="EMBL/GenBank/DDBJ databases">
        <title>Long read genome sequence of the mycoparasitic Pythium oligandrum ATCC 38472 isolated from sugarbeet rhizosphere.</title>
        <authorList>
            <person name="Gaulin E."/>
        </authorList>
    </citation>
    <scope>NUCLEOTIDE SEQUENCE</scope>
    <source>
        <strain evidence="11">ATCC 38472_TT</strain>
    </source>
</reference>
<dbReference type="OrthoDB" id="21557at2759"/>
<sequence length="99" mass="11012">MDDQLLAFLVDDLIVDLCFEIHQQIKTVGMTLEELYEVDPLEKVDHAPIVPQSLVVSCSKCKRQVHASRYAPHLEKCLAGTRRQSTLARASTDDTASAS</sequence>
<dbReference type="GO" id="GO:0006357">
    <property type="term" value="P:regulation of transcription by RNA polymerase II"/>
    <property type="evidence" value="ECO:0007669"/>
    <property type="project" value="TreeGrafter"/>
</dbReference>
<dbReference type="GO" id="GO:0006325">
    <property type="term" value="P:chromatin organization"/>
    <property type="evidence" value="ECO:0007669"/>
    <property type="project" value="UniProtKB-KW"/>
</dbReference>
<keyword evidence="6" id="KW-0805">Transcription regulation</keyword>
<organism evidence="11 12">
    <name type="scientific">Pythium oligandrum</name>
    <name type="common">Mycoparasitic fungus</name>
    <dbReference type="NCBI Taxonomy" id="41045"/>
    <lineage>
        <taxon>Eukaryota</taxon>
        <taxon>Sar</taxon>
        <taxon>Stramenopiles</taxon>
        <taxon>Oomycota</taxon>
        <taxon>Peronosporomycetes</taxon>
        <taxon>Pythiales</taxon>
        <taxon>Pythiaceae</taxon>
        <taxon>Pythium</taxon>
    </lineage>
</organism>
<evidence type="ECO:0000256" key="1">
    <source>
        <dbReference type="ARBA" id="ARBA00004123"/>
    </source>
</evidence>
<keyword evidence="5" id="KW-0156">Chromatin regulator</keyword>
<dbReference type="GO" id="GO:0000124">
    <property type="term" value="C:SAGA complex"/>
    <property type="evidence" value="ECO:0007669"/>
    <property type="project" value="TreeGrafter"/>
</dbReference>
<dbReference type="Gene3D" id="3.30.160.60">
    <property type="entry name" value="Classic Zinc Finger"/>
    <property type="match status" value="1"/>
</dbReference>
<dbReference type="InterPro" id="IPR013246">
    <property type="entry name" value="SAGA_su_Sgf11"/>
</dbReference>
<gene>
    <name evidence="11" type="ORF">Poli38472_002306</name>
</gene>
<keyword evidence="2" id="KW-0479">Metal-binding</keyword>
<dbReference type="Pfam" id="PF08209">
    <property type="entry name" value="Sgf11"/>
    <property type="match status" value="1"/>
</dbReference>
<evidence type="ECO:0000313" key="12">
    <source>
        <dbReference type="Proteomes" id="UP000794436"/>
    </source>
</evidence>
<protein>
    <recommendedName>
        <fullName evidence="10">SAGA-associated factor 11</fullName>
    </recommendedName>
</protein>
<evidence type="ECO:0000256" key="7">
    <source>
        <dbReference type="ARBA" id="ARBA00023159"/>
    </source>
</evidence>
<comment type="caution">
    <text evidence="11">The sequence shown here is derived from an EMBL/GenBank/DDBJ whole genome shotgun (WGS) entry which is preliminary data.</text>
</comment>
<comment type="similarity">
    <text evidence="10">Belongs to the SGF11 family.</text>
</comment>
<proteinExistence type="inferred from homology"/>
<dbReference type="GO" id="GO:0071819">
    <property type="term" value="C:DUBm complex"/>
    <property type="evidence" value="ECO:0007669"/>
    <property type="project" value="TreeGrafter"/>
</dbReference>
<evidence type="ECO:0000256" key="6">
    <source>
        <dbReference type="ARBA" id="ARBA00023015"/>
    </source>
</evidence>
<keyword evidence="3" id="KW-0863">Zinc-finger</keyword>
<evidence type="ECO:0000313" key="11">
    <source>
        <dbReference type="EMBL" id="TMW63365.1"/>
    </source>
</evidence>
<dbReference type="EMBL" id="SPLM01000072">
    <property type="protein sequence ID" value="TMW63365.1"/>
    <property type="molecule type" value="Genomic_DNA"/>
</dbReference>
<dbReference type="PANTHER" id="PTHR46367">
    <property type="entry name" value="ATAXIN-7-LIKE PROTEIN 3"/>
    <property type="match status" value="1"/>
</dbReference>
<name>A0A8K1CIK0_PYTOL</name>
<evidence type="ECO:0000256" key="10">
    <source>
        <dbReference type="RuleBase" id="RU261113"/>
    </source>
</evidence>
<evidence type="ECO:0000256" key="9">
    <source>
        <dbReference type="ARBA" id="ARBA00023242"/>
    </source>
</evidence>
<evidence type="ECO:0000256" key="8">
    <source>
        <dbReference type="ARBA" id="ARBA00023163"/>
    </source>
</evidence>
<dbReference type="GO" id="GO:0003713">
    <property type="term" value="F:transcription coactivator activity"/>
    <property type="evidence" value="ECO:0007669"/>
    <property type="project" value="TreeGrafter"/>
</dbReference>
<evidence type="ECO:0000256" key="4">
    <source>
        <dbReference type="ARBA" id="ARBA00022833"/>
    </source>
</evidence>
<evidence type="ECO:0000256" key="5">
    <source>
        <dbReference type="ARBA" id="ARBA00022853"/>
    </source>
</evidence>
<accession>A0A8K1CIK0</accession>
<keyword evidence="9" id="KW-0539">Nucleus</keyword>
<evidence type="ECO:0000256" key="2">
    <source>
        <dbReference type="ARBA" id="ARBA00022723"/>
    </source>
</evidence>
<keyword evidence="7 10" id="KW-0010">Activator</keyword>
<keyword evidence="8" id="KW-0804">Transcription</keyword>
<dbReference type="AlphaFoldDB" id="A0A8K1CIK0"/>
<dbReference type="Proteomes" id="UP000794436">
    <property type="component" value="Unassembled WGS sequence"/>
</dbReference>
<dbReference type="GO" id="GO:0008270">
    <property type="term" value="F:zinc ion binding"/>
    <property type="evidence" value="ECO:0007669"/>
    <property type="project" value="UniProtKB-KW"/>
</dbReference>